<dbReference type="EMBL" id="NBYO01000003">
    <property type="protein sequence ID" value="OXS99489.1"/>
    <property type="molecule type" value="Genomic_DNA"/>
</dbReference>
<keyword evidence="3" id="KW-0804">Transcription</keyword>
<dbReference type="SUPFAM" id="SSF46955">
    <property type="entry name" value="Putative DNA-binding domain"/>
    <property type="match status" value="1"/>
</dbReference>
<dbReference type="InterPro" id="IPR047057">
    <property type="entry name" value="MerR_fam"/>
</dbReference>
<evidence type="ECO:0000259" key="4">
    <source>
        <dbReference type="PROSITE" id="PS50937"/>
    </source>
</evidence>
<evidence type="ECO:0000313" key="5">
    <source>
        <dbReference type="EMBL" id="OXS99489.1"/>
    </source>
</evidence>
<dbReference type="PANTHER" id="PTHR30204:SF97">
    <property type="entry name" value="MERR FAMILY REGULATORY PROTEIN"/>
    <property type="match status" value="1"/>
</dbReference>
<dbReference type="Pfam" id="PF09278">
    <property type="entry name" value="MerR-DNA-bind"/>
    <property type="match status" value="1"/>
</dbReference>
<keyword evidence="6" id="KW-1185">Reference proteome</keyword>
<evidence type="ECO:0000256" key="1">
    <source>
        <dbReference type="ARBA" id="ARBA00023015"/>
    </source>
</evidence>
<evidence type="ECO:0000256" key="3">
    <source>
        <dbReference type="ARBA" id="ARBA00023163"/>
    </source>
</evidence>
<name>A0A231UUA3_9HYPH</name>
<dbReference type="Proteomes" id="UP000215405">
    <property type="component" value="Unassembled WGS sequence"/>
</dbReference>
<dbReference type="InterPro" id="IPR000551">
    <property type="entry name" value="MerR-type_HTH_dom"/>
</dbReference>
<dbReference type="Gene3D" id="1.10.1660.10">
    <property type="match status" value="1"/>
</dbReference>
<dbReference type="RefSeq" id="WP_094078268.1">
    <property type="nucleotide sequence ID" value="NZ_NBYO01000003.1"/>
</dbReference>
<keyword evidence="2" id="KW-0238">DNA-binding</keyword>
<accession>A0A231UUA3</accession>
<reference evidence="6" key="1">
    <citation type="journal article" date="2017" name="Int. J. Syst. Evol. Microbiol.">
        <title>Notoacmeibacter marinus gen. nov., sp. nov., isolated from the gut of a limpet and proposal of Notoacmeibacteraceae fam. nov. in the order Rhizobiales of the class Alphaproteobacteria.</title>
        <authorList>
            <person name="Huang Z."/>
            <person name="Guo F."/>
            <person name="Lai Q."/>
        </authorList>
    </citation>
    <scope>NUCLEOTIDE SEQUENCE [LARGE SCALE GENOMIC DNA]</scope>
    <source>
        <strain evidence="6">XMTR2A4</strain>
    </source>
</reference>
<evidence type="ECO:0000313" key="6">
    <source>
        <dbReference type="Proteomes" id="UP000215405"/>
    </source>
</evidence>
<dbReference type="Pfam" id="PF00376">
    <property type="entry name" value="MerR"/>
    <property type="match status" value="1"/>
</dbReference>
<gene>
    <name evidence="5" type="ORF">B7H23_15200</name>
</gene>
<keyword evidence="1" id="KW-0805">Transcription regulation</keyword>
<proteinExistence type="predicted"/>
<dbReference type="InterPro" id="IPR009061">
    <property type="entry name" value="DNA-bd_dom_put_sf"/>
</dbReference>
<dbReference type="CDD" id="cd04781">
    <property type="entry name" value="HTH_MerR-like_sg6"/>
    <property type="match status" value="1"/>
</dbReference>
<dbReference type="AlphaFoldDB" id="A0A231UUA3"/>
<feature type="domain" description="HTH merR-type" evidence="4">
    <location>
        <begin position="3"/>
        <end position="71"/>
    </location>
</feature>
<dbReference type="GO" id="GO:0003700">
    <property type="term" value="F:DNA-binding transcription factor activity"/>
    <property type="evidence" value="ECO:0007669"/>
    <property type="project" value="InterPro"/>
</dbReference>
<dbReference type="PROSITE" id="PS50937">
    <property type="entry name" value="HTH_MERR_2"/>
    <property type="match status" value="1"/>
</dbReference>
<organism evidence="5 6">
    <name type="scientific">Notoacmeibacter marinus</name>
    <dbReference type="NCBI Taxonomy" id="1876515"/>
    <lineage>
        <taxon>Bacteria</taxon>
        <taxon>Pseudomonadati</taxon>
        <taxon>Pseudomonadota</taxon>
        <taxon>Alphaproteobacteria</taxon>
        <taxon>Hyphomicrobiales</taxon>
        <taxon>Notoacmeibacteraceae</taxon>
        <taxon>Notoacmeibacter</taxon>
    </lineage>
</organism>
<sequence>MKLLDIGEVSQRSGVPPSTLRYYDEIGLIRSVARHGLRRQFEPLALTQLSLVALGKSAGFSLQDIAGMFGADGQPDLPRGDLLVRADEIDRQIGNLTTLRDALRHVAECRAPSHMECPSFQKLLRLAKRRRDPSQQSKERASSE</sequence>
<dbReference type="InterPro" id="IPR015358">
    <property type="entry name" value="Tscrpt_reg_MerR_DNA-bd"/>
</dbReference>
<dbReference type="PANTHER" id="PTHR30204">
    <property type="entry name" value="REDOX-CYCLING DRUG-SENSING TRANSCRIPTIONAL ACTIVATOR SOXR"/>
    <property type="match status" value="1"/>
</dbReference>
<dbReference type="SMART" id="SM00422">
    <property type="entry name" value="HTH_MERR"/>
    <property type="match status" value="1"/>
</dbReference>
<dbReference type="GO" id="GO:0003677">
    <property type="term" value="F:DNA binding"/>
    <property type="evidence" value="ECO:0007669"/>
    <property type="project" value="UniProtKB-KW"/>
</dbReference>
<comment type="caution">
    <text evidence="5">The sequence shown here is derived from an EMBL/GenBank/DDBJ whole genome shotgun (WGS) entry which is preliminary data.</text>
</comment>
<evidence type="ECO:0000256" key="2">
    <source>
        <dbReference type="ARBA" id="ARBA00023125"/>
    </source>
</evidence>
<protein>
    <submittedName>
        <fullName evidence="5">MerR family transcriptional regulator</fullName>
    </submittedName>
</protein>